<proteinExistence type="predicted"/>
<dbReference type="CDD" id="cd02961">
    <property type="entry name" value="PDI_a_family"/>
    <property type="match status" value="1"/>
</dbReference>
<reference evidence="4 5" key="1">
    <citation type="submission" date="2019-07" db="EMBL/GenBank/DDBJ databases">
        <authorList>
            <person name="Friedrich A."/>
            <person name="Schacherer J."/>
        </authorList>
    </citation>
    <scope>NUCLEOTIDE SEQUENCE [LARGE SCALE GENOMIC DNA]</scope>
</reference>
<dbReference type="EMBL" id="CABFWN010000002">
    <property type="protein sequence ID" value="VUG17411.1"/>
    <property type="molecule type" value="Genomic_DNA"/>
</dbReference>
<feature type="domain" description="Thioredoxin" evidence="3">
    <location>
        <begin position="10"/>
        <end position="128"/>
    </location>
</feature>
<accession>A0A7D9CWG4</accession>
<dbReference type="SUPFAM" id="SSF52833">
    <property type="entry name" value="Thioredoxin-like"/>
    <property type="match status" value="2"/>
</dbReference>
<dbReference type="GO" id="GO:0034976">
    <property type="term" value="P:response to endoplasmic reticulum stress"/>
    <property type="evidence" value="ECO:0007669"/>
    <property type="project" value="TreeGrafter"/>
</dbReference>
<dbReference type="PANTHER" id="PTHR45815:SF3">
    <property type="entry name" value="PROTEIN DISULFIDE-ISOMERASE A6"/>
    <property type="match status" value="1"/>
</dbReference>
<evidence type="ECO:0000256" key="1">
    <source>
        <dbReference type="SAM" id="MobiDB-lite"/>
    </source>
</evidence>
<feature type="chain" id="PRO_5028908982" evidence="2">
    <location>
        <begin position="20"/>
        <end position="309"/>
    </location>
</feature>
<evidence type="ECO:0000259" key="3">
    <source>
        <dbReference type="PROSITE" id="PS51352"/>
    </source>
</evidence>
<evidence type="ECO:0000313" key="4">
    <source>
        <dbReference type="EMBL" id="VUG17411.1"/>
    </source>
</evidence>
<dbReference type="AlphaFoldDB" id="A0A7D9CWG4"/>
<feature type="compositionally biased region" description="Acidic residues" evidence="1">
    <location>
        <begin position="287"/>
        <end position="303"/>
    </location>
</feature>
<sequence length="309" mass="36042">MFVPLFLIALFAILQIITASVTEVDDTNFENQVFGNPGTYSLVYFNSPYCSYCRQFDPEFEPLGDLYRGTRLHVFKIDGLHNKRIRAKYQLIGFPVVKLFSSDGTQVGFYNGKRRTPEIMDYIFEATGAIANKLPSYVNRLDNYEGNTEDMKLNIFNHQDRDIFVAFFQPWDKKLGNPYNSYFERLAKYYGEKEHEPRTEFYGIDVTDSKSTELMSKFEVGQFPVIFYLPKGRSADEKYTVYKLPENPDSKMIIDILSGKDIGQKPVNLEEMERNIAKVIQKLQIEDITEEEEEEEEDDDDDYAVYRDL</sequence>
<name>A0A7D9CWG4_DEKBR</name>
<dbReference type="PROSITE" id="PS51352">
    <property type="entry name" value="THIOREDOXIN_2"/>
    <property type="match status" value="1"/>
</dbReference>
<dbReference type="Pfam" id="PF00085">
    <property type="entry name" value="Thioredoxin"/>
    <property type="match status" value="1"/>
</dbReference>
<feature type="region of interest" description="Disordered" evidence="1">
    <location>
        <begin position="287"/>
        <end position="309"/>
    </location>
</feature>
<keyword evidence="5" id="KW-1185">Reference proteome</keyword>
<dbReference type="GO" id="GO:0005788">
    <property type="term" value="C:endoplasmic reticulum lumen"/>
    <property type="evidence" value="ECO:0007669"/>
    <property type="project" value="TreeGrafter"/>
</dbReference>
<dbReference type="PANTHER" id="PTHR45815">
    <property type="entry name" value="PROTEIN DISULFIDE-ISOMERASE A6"/>
    <property type="match status" value="1"/>
</dbReference>
<dbReference type="InterPro" id="IPR013766">
    <property type="entry name" value="Thioredoxin_domain"/>
</dbReference>
<gene>
    <name evidence="4" type="ORF">DEBR0S2_06546G</name>
</gene>
<feature type="signal peptide" evidence="2">
    <location>
        <begin position="1"/>
        <end position="19"/>
    </location>
</feature>
<dbReference type="Proteomes" id="UP000478008">
    <property type="component" value="Unassembled WGS sequence"/>
</dbReference>
<organism evidence="4 5">
    <name type="scientific">Dekkera bruxellensis</name>
    <name type="common">Brettanomyces custersii</name>
    <dbReference type="NCBI Taxonomy" id="5007"/>
    <lineage>
        <taxon>Eukaryota</taxon>
        <taxon>Fungi</taxon>
        <taxon>Dikarya</taxon>
        <taxon>Ascomycota</taxon>
        <taxon>Saccharomycotina</taxon>
        <taxon>Pichiomycetes</taxon>
        <taxon>Pichiales</taxon>
        <taxon>Pichiaceae</taxon>
        <taxon>Brettanomyces</taxon>
    </lineage>
</organism>
<dbReference type="Gene3D" id="3.40.30.10">
    <property type="entry name" value="Glutaredoxin"/>
    <property type="match status" value="2"/>
</dbReference>
<evidence type="ECO:0000256" key="2">
    <source>
        <dbReference type="SAM" id="SignalP"/>
    </source>
</evidence>
<evidence type="ECO:0000313" key="5">
    <source>
        <dbReference type="Proteomes" id="UP000478008"/>
    </source>
</evidence>
<dbReference type="GO" id="GO:0015035">
    <property type="term" value="F:protein-disulfide reductase activity"/>
    <property type="evidence" value="ECO:0007669"/>
    <property type="project" value="TreeGrafter"/>
</dbReference>
<protein>
    <submittedName>
        <fullName evidence="4">DEBR0S2_06546g1_1</fullName>
    </submittedName>
</protein>
<keyword evidence="2" id="KW-0732">Signal</keyword>
<dbReference type="InterPro" id="IPR036249">
    <property type="entry name" value="Thioredoxin-like_sf"/>
</dbReference>